<evidence type="ECO:0000313" key="1">
    <source>
        <dbReference type="EMBL" id="ALU27047.1"/>
    </source>
</evidence>
<dbReference type="InterPro" id="IPR051908">
    <property type="entry name" value="Ribosomal_N-acetyltransferase"/>
</dbReference>
<evidence type="ECO:0000313" key="2">
    <source>
        <dbReference type="Proteomes" id="UP000069030"/>
    </source>
</evidence>
<reference evidence="1 2" key="1">
    <citation type="journal article" date="2016" name="J. Zhejiang Univ. Sci. B">
        <title>Antibiotic resistance mechanisms of Myroides sp.</title>
        <authorList>
            <person name="Hu S."/>
            <person name="Yuan S."/>
            <person name="Qu H."/>
            <person name="Jiang T."/>
            <person name="Zhou Y."/>
            <person name="Wang M."/>
            <person name="Ming D."/>
        </authorList>
    </citation>
    <scope>NUCLEOTIDE SEQUENCE [LARGE SCALE GENOMIC DNA]</scope>
    <source>
        <strain evidence="1 2">PR63039</strain>
    </source>
</reference>
<dbReference type="PROSITE" id="PS51186">
    <property type="entry name" value="GNAT"/>
    <property type="match status" value="1"/>
</dbReference>
<accession>A0A0S7EEF0</accession>
<dbReference type="AlphaFoldDB" id="A0A0S7EEF0"/>
<dbReference type="SUPFAM" id="SSF55729">
    <property type="entry name" value="Acyl-CoA N-acyltransferases (Nat)"/>
    <property type="match status" value="1"/>
</dbReference>
<dbReference type="GO" id="GO:0005737">
    <property type="term" value="C:cytoplasm"/>
    <property type="evidence" value="ECO:0007669"/>
    <property type="project" value="TreeGrafter"/>
</dbReference>
<protein>
    <submittedName>
        <fullName evidence="1">Alanine acetyltransferase</fullName>
    </submittedName>
</protein>
<organism evidence="1 2">
    <name type="scientific">Myroides odoratimimus</name>
    <dbReference type="NCBI Taxonomy" id="76832"/>
    <lineage>
        <taxon>Bacteria</taxon>
        <taxon>Pseudomonadati</taxon>
        <taxon>Bacteroidota</taxon>
        <taxon>Flavobacteriia</taxon>
        <taxon>Flavobacteriales</taxon>
        <taxon>Flavobacteriaceae</taxon>
        <taxon>Myroides</taxon>
    </lineage>
</organism>
<dbReference type="GO" id="GO:0008999">
    <property type="term" value="F:protein-N-terminal-alanine acetyltransferase activity"/>
    <property type="evidence" value="ECO:0007669"/>
    <property type="project" value="TreeGrafter"/>
</dbReference>
<dbReference type="InterPro" id="IPR000182">
    <property type="entry name" value="GNAT_dom"/>
</dbReference>
<dbReference type="InterPro" id="IPR016181">
    <property type="entry name" value="Acyl_CoA_acyltransferase"/>
</dbReference>
<name>A0A0S7EEF0_9FLAO</name>
<dbReference type="GO" id="GO:1990189">
    <property type="term" value="F:protein N-terminal-serine acetyltransferase activity"/>
    <property type="evidence" value="ECO:0007669"/>
    <property type="project" value="TreeGrafter"/>
</dbReference>
<dbReference type="Gene3D" id="3.40.630.30">
    <property type="match status" value="1"/>
</dbReference>
<dbReference type="KEGG" id="mod:AS202_13190"/>
<dbReference type="PANTHER" id="PTHR43441:SF11">
    <property type="entry name" value="RIBOSOMAL-PROTEIN-SERINE ACETYLTRANSFERASE"/>
    <property type="match status" value="1"/>
</dbReference>
<dbReference type="Pfam" id="PF13302">
    <property type="entry name" value="Acetyltransf_3"/>
    <property type="match status" value="1"/>
</dbReference>
<dbReference type="PANTHER" id="PTHR43441">
    <property type="entry name" value="RIBOSOMAL-PROTEIN-SERINE ACETYLTRANSFERASE"/>
    <property type="match status" value="1"/>
</dbReference>
<proteinExistence type="predicted"/>
<gene>
    <name evidence="1" type="ORF">AS202_13190</name>
</gene>
<dbReference type="EMBL" id="CP013690">
    <property type="protein sequence ID" value="ALU27047.1"/>
    <property type="molecule type" value="Genomic_DNA"/>
</dbReference>
<dbReference type="Proteomes" id="UP000069030">
    <property type="component" value="Chromosome"/>
</dbReference>
<sequence length="184" mass="21661">MREFIFDHIETSRFKLRILEAEAYQNFLRLATAEELLHYIGIPEEEVEKEKVKAAYGFRTYNKSYLMFLIIDKETEDILGYCGYHTWYLEHDRAEVGYGLYHDNSKGRGVMSEVLNTVLHYGFETMQLRRVEAFISPDNMASLNTVKKFGFTREGQLRSHYVKGEQIEDSVVFSLLRGEYNKLN</sequence>
<dbReference type="RefSeq" id="WP_006259101.1">
    <property type="nucleotide sequence ID" value="NZ_BCMQ01000008.1"/>
</dbReference>